<protein>
    <submittedName>
        <fullName evidence="5">MarR family transcriptional regulator</fullName>
    </submittedName>
</protein>
<keyword evidence="2" id="KW-0238">DNA-binding</keyword>
<feature type="domain" description="HTH marR-type" evidence="4">
    <location>
        <begin position="11"/>
        <end position="153"/>
    </location>
</feature>
<dbReference type="EMBL" id="CP058561">
    <property type="protein sequence ID" value="QUH28034.1"/>
    <property type="molecule type" value="Genomic_DNA"/>
</dbReference>
<keyword evidence="3" id="KW-0804">Transcription</keyword>
<evidence type="ECO:0000313" key="6">
    <source>
        <dbReference type="Proteomes" id="UP000677305"/>
    </source>
</evidence>
<proteinExistence type="predicted"/>
<organism evidence="5 6">
    <name type="scientific">Vallitalea guaymasensis</name>
    <dbReference type="NCBI Taxonomy" id="1185412"/>
    <lineage>
        <taxon>Bacteria</taxon>
        <taxon>Bacillati</taxon>
        <taxon>Bacillota</taxon>
        <taxon>Clostridia</taxon>
        <taxon>Lachnospirales</taxon>
        <taxon>Vallitaleaceae</taxon>
        <taxon>Vallitalea</taxon>
    </lineage>
</organism>
<dbReference type="PANTHER" id="PTHR35790">
    <property type="entry name" value="HTH-TYPE TRANSCRIPTIONAL REGULATOR PCHR"/>
    <property type="match status" value="1"/>
</dbReference>
<dbReference type="KEGG" id="vgu:HYG85_03530"/>
<dbReference type="PROSITE" id="PS50995">
    <property type="entry name" value="HTH_MARR_2"/>
    <property type="match status" value="1"/>
</dbReference>
<dbReference type="Pfam" id="PF01047">
    <property type="entry name" value="MarR"/>
    <property type="match status" value="1"/>
</dbReference>
<evidence type="ECO:0000313" key="5">
    <source>
        <dbReference type="EMBL" id="QUH28034.1"/>
    </source>
</evidence>
<dbReference type="GO" id="GO:0003677">
    <property type="term" value="F:DNA binding"/>
    <property type="evidence" value="ECO:0007669"/>
    <property type="project" value="UniProtKB-KW"/>
</dbReference>
<keyword evidence="6" id="KW-1185">Reference proteome</keyword>
<accession>A0A8J8M848</accession>
<dbReference type="SMART" id="SM00347">
    <property type="entry name" value="HTH_MARR"/>
    <property type="match status" value="1"/>
</dbReference>
<evidence type="ECO:0000256" key="1">
    <source>
        <dbReference type="ARBA" id="ARBA00023015"/>
    </source>
</evidence>
<dbReference type="AlphaFoldDB" id="A0A8J8M848"/>
<evidence type="ECO:0000256" key="3">
    <source>
        <dbReference type="ARBA" id="ARBA00023163"/>
    </source>
</evidence>
<dbReference type="InterPro" id="IPR036390">
    <property type="entry name" value="WH_DNA-bd_sf"/>
</dbReference>
<sequence length="155" mass="18490">MKTIINEFMEVSSVYMELIKKTEKVKRNYNGIELYPSEIHTLVFIQDNIDNNMTTIAKRLGVTKGAIFKIIQKLEKKELLIRYKKVDNNKNTYFELTKKGILAYEGHEKFHKNFFDEPSKEFTQFVTDNKETIQKMFAYSKEYLKEHIEKLDSEE</sequence>
<dbReference type="InterPro" id="IPR052067">
    <property type="entry name" value="Metal_resp_HTH_trans_reg"/>
</dbReference>
<reference evidence="5 6" key="1">
    <citation type="submission" date="2020-07" db="EMBL/GenBank/DDBJ databases">
        <title>Vallitalea guaymasensis genome.</title>
        <authorList>
            <person name="Postec A."/>
        </authorList>
    </citation>
    <scope>NUCLEOTIDE SEQUENCE [LARGE SCALE GENOMIC DNA]</scope>
    <source>
        <strain evidence="5 6">Ra1766G1</strain>
    </source>
</reference>
<dbReference type="Gene3D" id="1.10.10.10">
    <property type="entry name" value="Winged helix-like DNA-binding domain superfamily/Winged helix DNA-binding domain"/>
    <property type="match status" value="1"/>
</dbReference>
<dbReference type="GO" id="GO:0003700">
    <property type="term" value="F:DNA-binding transcription factor activity"/>
    <property type="evidence" value="ECO:0007669"/>
    <property type="project" value="InterPro"/>
</dbReference>
<keyword evidence="1" id="KW-0805">Transcription regulation</keyword>
<evidence type="ECO:0000256" key="2">
    <source>
        <dbReference type="ARBA" id="ARBA00023125"/>
    </source>
</evidence>
<dbReference type="Proteomes" id="UP000677305">
    <property type="component" value="Chromosome"/>
</dbReference>
<dbReference type="InterPro" id="IPR036388">
    <property type="entry name" value="WH-like_DNA-bd_sf"/>
</dbReference>
<evidence type="ECO:0000259" key="4">
    <source>
        <dbReference type="PROSITE" id="PS50995"/>
    </source>
</evidence>
<dbReference type="SUPFAM" id="SSF46785">
    <property type="entry name" value="Winged helix' DNA-binding domain"/>
    <property type="match status" value="1"/>
</dbReference>
<dbReference type="PANTHER" id="PTHR35790:SF4">
    <property type="entry name" value="HTH-TYPE TRANSCRIPTIONAL REGULATOR PCHR"/>
    <property type="match status" value="1"/>
</dbReference>
<name>A0A8J8M848_9FIRM</name>
<dbReference type="InterPro" id="IPR000835">
    <property type="entry name" value="HTH_MarR-typ"/>
</dbReference>
<gene>
    <name evidence="5" type="ORF">HYG85_03530</name>
</gene>
<dbReference type="RefSeq" id="WP_212692309.1">
    <property type="nucleotide sequence ID" value="NZ_CP058561.1"/>
</dbReference>